<dbReference type="InterPro" id="IPR010737">
    <property type="entry name" value="4-carb_acid_sugar_kinase_N"/>
</dbReference>
<dbReference type="GO" id="GO:0005524">
    <property type="term" value="F:ATP binding"/>
    <property type="evidence" value="ECO:0007669"/>
    <property type="project" value="UniProtKB-KW"/>
</dbReference>
<feature type="domain" description="Four-carbon acid sugar kinase N-terminal" evidence="7">
    <location>
        <begin position="5"/>
        <end position="218"/>
    </location>
</feature>
<accession>A0A4Q9R1E1</accession>
<dbReference type="Gene3D" id="3.40.50.10840">
    <property type="entry name" value="Putative sugar-binding, N-terminal domain"/>
    <property type="match status" value="1"/>
</dbReference>
<keyword evidence="3" id="KW-0547">Nucleotide-binding</keyword>
<dbReference type="SUPFAM" id="SSF142764">
    <property type="entry name" value="YgbK-like"/>
    <property type="match status" value="1"/>
</dbReference>
<keyword evidence="4" id="KW-0418">Kinase</keyword>
<dbReference type="EMBL" id="QJUL01000014">
    <property type="protein sequence ID" value="TBU92788.1"/>
    <property type="molecule type" value="Genomic_DNA"/>
</dbReference>
<sequence length="417" mass="43770">MSAGLLIVADDLSGAADCAAGFARRLSTRVLLDGSAARLFEVTALDLDTRRLTPREAARANRAIVESGACAGLALYKKIDSTLRGNVAAEVAALGGRGMALVAPAFPAMGRTTRGAVQYVDGVPVDRSDVWSNEHLTGSAHLVTLLEAQGLRCAHLDLEQVRASGTLEERLRQHLLDGVHAVIGDAETDADLQALAQASAPLRERLYWVGSAGLAQHLPAALGYPAERALEANPQGPILTVVGSMSRHSQGQAEYLLSRSGQAHERLDPRLLLAADRQADREVLAERLRARLASGADLLVSLAQEHRDPAQATLLSASLARLLQGALGEAGSLIATGGETARAVLSAAGIDALRVHGELLPGVVLSSAAYRGRHLTVVTKAGGFGQPDTLQRAWSALQDAAATRSDTPFTLEEPQHV</sequence>
<dbReference type="InterPro" id="IPR042213">
    <property type="entry name" value="NBD_C_sf"/>
</dbReference>
<keyword evidence="2" id="KW-0808">Transferase</keyword>
<gene>
    <name evidence="9" type="ORF">DNK44_12030</name>
</gene>
<organism evidence="9 10">
    <name type="scientific">Phytopseudomonas dryadis</name>
    <dbReference type="NCBI Taxonomy" id="2487520"/>
    <lineage>
        <taxon>Bacteria</taxon>
        <taxon>Pseudomonadati</taxon>
        <taxon>Pseudomonadota</taxon>
        <taxon>Gammaproteobacteria</taxon>
        <taxon>Pseudomonadales</taxon>
        <taxon>Pseudomonadaceae</taxon>
        <taxon>Phytopseudomonas</taxon>
    </lineage>
</organism>
<name>A0A4Q9R1E1_9GAMM</name>
<evidence type="ECO:0000313" key="9">
    <source>
        <dbReference type="EMBL" id="TBU92788.1"/>
    </source>
</evidence>
<dbReference type="InterPro" id="IPR037051">
    <property type="entry name" value="4-carb_acid_sugar_kinase_N_sf"/>
</dbReference>
<dbReference type="InterPro" id="IPR031475">
    <property type="entry name" value="NBD_C"/>
</dbReference>
<evidence type="ECO:0000256" key="6">
    <source>
        <dbReference type="ARBA" id="ARBA00023277"/>
    </source>
</evidence>
<dbReference type="OrthoDB" id="191465at2"/>
<comment type="similarity">
    <text evidence="1">Belongs to the four-carbon acid sugar kinase family.</text>
</comment>
<dbReference type="GO" id="GO:0016301">
    <property type="term" value="F:kinase activity"/>
    <property type="evidence" value="ECO:0007669"/>
    <property type="project" value="UniProtKB-KW"/>
</dbReference>
<dbReference type="RefSeq" id="WP_131198095.1">
    <property type="nucleotide sequence ID" value="NZ_QJUL01000014.1"/>
</dbReference>
<evidence type="ECO:0000256" key="2">
    <source>
        <dbReference type="ARBA" id="ARBA00022679"/>
    </source>
</evidence>
<dbReference type="Pfam" id="PF17042">
    <property type="entry name" value="NBD_C"/>
    <property type="match status" value="1"/>
</dbReference>
<dbReference type="Proteomes" id="UP000293172">
    <property type="component" value="Unassembled WGS sequence"/>
</dbReference>
<keyword evidence="6" id="KW-0119">Carbohydrate metabolism</keyword>
<evidence type="ECO:0000256" key="4">
    <source>
        <dbReference type="ARBA" id="ARBA00022777"/>
    </source>
</evidence>
<reference evidence="9 10" key="1">
    <citation type="submission" date="2018-06" db="EMBL/GenBank/DDBJ databases">
        <title>Three novel Pseudomonas species isolated from symptomatic oak.</title>
        <authorList>
            <person name="Bueno-Gonzalez V."/>
            <person name="Brady C."/>
        </authorList>
    </citation>
    <scope>NUCLEOTIDE SEQUENCE [LARGE SCALE GENOMIC DNA]</scope>
    <source>
        <strain evidence="9 10">P6B</strain>
    </source>
</reference>
<keyword evidence="5" id="KW-0067">ATP-binding</keyword>
<evidence type="ECO:0000313" key="10">
    <source>
        <dbReference type="Proteomes" id="UP000293172"/>
    </source>
</evidence>
<evidence type="ECO:0000256" key="3">
    <source>
        <dbReference type="ARBA" id="ARBA00022741"/>
    </source>
</evidence>
<dbReference type="AlphaFoldDB" id="A0A4Q9R1E1"/>
<protein>
    <submittedName>
        <fullName evidence="9">Type III effector</fullName>
    </submittedName>
</protein>
<dbReference type="Pfam" id="PF07005">
    <property type="entry name" value="SBD_N"/>
    <property type="match status" value="1"/>
</dbReference>
<evidence type="ECO:0000259" key="7">
    <source>
        <dbReference type="Pfam" id="PF07005"/>
    </source>
</evidence>
<evidence type="ECO:0000256" key="1">
    <source>
        <dbReference type="ARBA" id="ARBA00005715"/>
    </source>
</evidence>
<dbReference type="Gene3D" id="3.40.980.20">
    <property type="entry name" value="Four-carbon acid sugar kinase, nucleotide binding domain"/>
    <property type="match status" value="1"/>
</dbReference>
<evidence type="ECO:0000256" key="5">
    <source>
        <dbReference type="ARBA" id="ARBA00022840"/>
    </source>
</evidence>
<comment type="caution">
    <text evidence="9">The sequence shown here is derived from an EMBL/GenBank/DDBJ whole genome shotgun (WGS) entry which is preliminary data.</text>
</comment>
<proteinExistence type="inferred from homology"/>
<feature type="domain" description="Four-carbon acid sugar kinase nucleotide binding" evidence="8">
    <location>
        <begin position="239"/>
        <end position="390"/>
    </location>
</feature>
<evidence type="ECO:0000259" key="8">
    <source>
        <dbReference type="Pfam" id="PF17042"/>
    </source>
</evidence>